<dbReference type="Gene3D" id="3.30.300.30">
    <property type="match status" value="1"/>
</dbReference>
<proteinExistence type="predicted"/>
<dbReference type="InterPro" id="IPR036736">
    <property type="entry name" value="ACP-like_sf"/>
</dbReference>
<feature type="compositionally biased region" description="Basic and acidic residues" evidence="4">
    <location>
        <begin position="1448"/>
        <end position="1458"/>
    </location>
</feature>
<protein>
    <recommendedName>
        <fullName evidence="5">Carrier domain-containing protein</fullName>
    </recommendedName>
</protein>
<evidence type="ECO:0000259" key="5">
    <source>
        <dbReference type="PROSITE" id="PS50075"/>
    </source>
</evidence>
<reference evidence="6 7" key="1">
    <citation type="submission" date="2016-10" db="EMBL/GenBank/DDBJ databases">
        <title>The Draft Genome Sequence of Actinokineospora bangkokensis 44EHWT reveals the biosynthetic pathway of antifungal compounds Thailandins with unusual extender unit butylmalonyl-CoA.</title>
        <authorList>
            <person name="Greule A."/>
            <person name="Intra B."/>
            <person name="Flemming S."/>
            <person name="Rommel M.G."/>
            <person name="Panbangred W."/>
            <person name="Bechthold A."/>
        </authorList>
    </citation>
    <scope>NUCLEOTIDE SEQUENCE [LARGE SCALE GENOMIC DNA]</scope>
    <source>
        <strain evidence="6 7">44EHW</strain>
    </source>
</reference>
<dbReference type="Pfam" id="PF00668">
    <property type="entry name" value="Condensation"/>
    <property type="match status" value="1"/>
</dbReference>
<dbReference type="SUPFAM" id="SSF51679">
    <property type="entry name" value="Bacterial luciferase-like"/>
    <property type="match status" value="1"/>
</dbReference>
<dbReference type="PROSITE" id="PS00455">
    <property type="entry name" value="AMP_BINDING"/>
    <property type="match status" value="1"/>
</dbReference>
<dbReference type="CDD" id="cd19531">
    <property type="entry name" value="LCL_NRPS-like"/>
    <property type="match status" value="1"/>
</dbReference>
<evidence type="ECO:0000313" key="6">
    <source>
        <dbReference type="EMBL" id="OLR94123.1"/>
    </source>
</evidence>
<gene>
    <name evidence="6" type="ORF">BJP25_09910</name>
</gene>
<dbReference type="Gene3D" id="1.10.1200.10">
    <property type="entry name" value="ACP-like"/>
    <property type="match status" value="1"/>
</dbReference>
<dbReference type="InterPro" id="IPR009081">
    <property type="entry name" value="PP-bd_ACP"/>
</dbReference>
<dbReference type="InterPro" id="IPR023213">
    <property type="entry name" value="CAT-like_dom_sf"/>
</dbReference>
<dbReference type="STRING" id="1193682.BJP25_09910"/>
<dbReference type="InterPro" id="IPR006162">
    <property type="entry name" value="Ppantetheine_attach_site"/>
</dbReference>
<dbReference type="GO" id="GO:0044550">
    <property type="term" value="P:secondary metabolite biosynthetic process"/>
    <property type="evidence" value="ECO:0007669"/>
    <property type="project" value="TreeGrafter"/>
</dbReference>
<dbReference type="GO" id="GO:0016705">
    <property type="term" value="F:oxidoreductase activity, acting on paired donors, with incorporation or reduction of molecular oxygen"/>
    <property type="evidence" value="ECO:0007669"/>
    <property type="project" value="InterPro"/>
</dbReference>
<dbReference type="NCBIfam" id="TIGR04020">
    <property type="entry name" value="seco_metab_LLM"/>
    <property type="match status" value="1"/>
</dbReference>
<dbReference type="PANTHER" id="PTHR45527:SF1">
    <property type="entry name" value="FATTY ACID SYNTHASE"/>
    <property type="match status" value="1"/>
</dbReference>
<dbReference type="Proteomes" id="UP000186040">
    <property type="component" value="Unassembled WGS sequence"/>
</dbReference>
<dbReference type="InterPro" id="IPR020845">
    <property type="entry name" value="AMP-binding_CS"/>
</dbReference>
<dbReference type="FunFam" id="3.40.50.980:FF:000001">
    <property type="entry name" value="Non-ribosomal peptide synthetase"/>
    <property type="match status" value="1"/>
</dbReference>
<evidence type="ECO:0000256" key="3">
    <source>
        <dbReference type="ARBA" id="ARBA00022553"/>
    </source>
</evidence>
<comment type="cofactor">
    <cofactor evidence="1">
        <name>pantetheine 4'-phosphate</name>
        <dbReference type="ChEBI" id="CHEBI:47942"/>
    </cofactor>
</comment>
<dbReference type="GO" id="GO:0008610">
    <property type="term" value="P:lipid biosynthetic process"/>
    <property type="evidence" value="ECO:0007669"/>
    <property type="project" value="UniProtKB-ARBA"/>
</dbReference>
<dbReference type="PIRSF" id="PIRSF001617">
    <property type="entry name" value="Alpha-AR"/>
    <property type="match status" value="1"/>
</dbReference>
<dbReference type="SMART" id="SM00823">
    <property type="entry name" value="PKS_PP"/>
    <property type="match status" value="1"/>
</dbReference>
<dbReference type="Pfam" id="PF00501">
    <property type="entry name" value="AMP-binding"/>
    <property type="match status" value="2"/>
</dbReference>
<dbReference type="SUPFAM" id="SSF52777">
    <property type="entry name" value="CoA-dependent acyltransferases"/>
    <property type="match status" value="2"/>
</dbReference>
<dbReference type="Gene3D" id="3.30.559.10">
    <property type="entry name" value="Chloramphenicol acetyltransferase-like domain"/>
    <property type="match status" value="1"/>
</dbReference>
<dbReference type="FunFam" id="2.30.38.10:FF:000001">
    <property type="entry name" value="Non-ribosomal peptide synthetase PvdI"/>
    <property type="match status" value="1"/>
</dbReference>
<evidence type="ECO:0000313" key="7">
    <source>
        <dbReference type="Proteomes" id="UP000186040"/>
    </source>
</evidence>
<dbReference type="InterPro" id="IPR001242">
    <property type="entry name" value="Condensation_dom"/>
</dbReference>
<dbReference type="Pfam" id="PF00296">
    <property type="entry name" value="Bac_luciferase"/>
    <property type="match status" value="1"/>
</dbReference>
<keyword evidence="7" id="KW-1185">Reference proteome</keyword>
<dbReference type="InterPro" id="IPR024011">
    <property type="entry name" value="Biosynth_lucif-like_mOase_dom"/>
</dbReference>
<dbReference type="FunFam" id="3.30.300.30:FF:000010">
    <property type="entry name" value="Enterobactin synthetase component F"/>
    <property type="match status" value="1"/>
</dbReference>
<dbReference type="Pfam" id="PF00550">
    <property type="entry name" value="PP-binding"/>
    <property type="match status" value="1"/>
</dbReference>
<dbReference type="InterPro" id="IPR036661">
    <property type="entry name" value="Luciferase-like_sf"/>
</dbReference>
<organism evidence="6 7">
    <name type="scientific">Actinokineospora bangkokensis</name>
    <dbReference type="NCBI Taxonomy" id="1193682"/>
    <lineage>
        <taxon>Bacteria</taxon>
        <taxon>Bacillati</taxon>
        <taxon>Actinomycetota</taxon>
        <taxon>Actinomycetes</taxon>
        <taxon>Pseudonocardiales</taxon>
        <taxon>Pseudonocardiaceae</taxon>
        <taxon>Actinokineospora</taxon>
    </lineage>
</organism>
<dbReference type="Pfam" id="PF13193">
    <property type="entry name" value="AMP-binding_C"/>
    <property type="match status" value="1"/>
</dbReference>
<accession>A0A1Q9LQ57</accession>
<dbReference type="InterPro" id="IPR045851">
    <property type="entry name" value="AMP-bd_C_sf"/>
</dbReference>
<dbReference type="SUPFAM" id="SSF56801">
    <property type="entry name" value="Acetyl-CoA synthetase-like"/>
    <property type="match status" value="2"/>
</dbReference>
<keyword evidence="2" id="KW-0596">Phosphopantetheine</keyword>
<dbReference type="InterPro" id="IPR011251">
    <property type="entry name" value="Luciferase-like_dom"/>
</dbReference>
<feature type="region of interest" description="Disordered" evidence="4">
    <location>
        <begin position="1441"/>
        <end position="1474"/>
    </location>
</feature>
<dbReference type="Gene3D" id="3.30.559.30">
    <property type="entry name" value="Nonribosomal peptide synthetase, condensation domain"/>
    <property type="match status" value="1"/>
</dbReference>
<feature type="compositionally biased region" description="Basic residues" evidence="4">
    <location>
        <begin position="1463"/>
        <end position="1474"/>
    </location>
</feature>
<dbReference type="PROSITE" id="PS00012">
    <property type="entry name" value="PHOSPHOPANTETHEINE"/>
    <property type="match status" value="1"/>
</dbReference>
<evidence type="ECO:0000256" key="4">
    <source>
        <dbReference type="SAM" id="MobiDB-lite"/>
    </source>
</evidence>
<dbReference type="GO" id="GO:0031177">
    <property type="term" value="F:phosphopantetheine binding"/>
    <property type="evidence" value="ECO:0007669"/>
    <property type="project" value="InterPro"/>
</dbReference>
<dbReference type="Gene3D" id="3.40.50.980">
    <property type="match status" value="3"/>
</dbReference>
<dbReference type="PROSITE" id="PS50075">
    <property type="entry name" value="CARRIER"/>
    <property type="match status" value="1"/>
</dbReference>
<evidence type="ECO:0000256" key="1">
    <source>
        <dbReference type="ARBA" id="ARBA00001957"/>
    </source>
</evidence>
<dbReference type="InterPro" id="IPR000873">
    <property type="entry name" value="AMP-dep_synth/lig_dom"/>
</dbReference>
<name>A0A1Q9LQ57_9PSEU</name>
<dbReference type="RefSeq" id="WP_075973503.1">
    <property type="nucleotide sequence ID" value="NZ_MKQR01000007.1"/>
</dbReference>
<dbReference type="GO" id="GO:0043041">
    <property type="term" value="P:amino acid activation for nonribosomal peptide biosynthetic process"/>
    <property type="evidence" value="ECO:0007669"/>
    <property type="project" value="TreeGrafter"/>
</dbReference>
<dbReference type="GO" id="GO:0005737">
    <property type="term" value="C:cytoplasm"/>
    <property type="evidence" value="ECO:0007669"/>
    <property type="project" value="TreeGrafter"/>
</dbReference>
<dbReference type="Gene3D" id="3.20.20.30">
    <property type="entry name" value="Luciferase-like domain"/>
    <property type="match status" value="1"/>
</dbReference>
<dbReference type="EMBL" id="MKQR01000007">
    <property type="protein sequence ID" value="OLR94123.1"/>
    <property type="molecule type" value="Genomic_DNA"/>
</dbReference>
<feature type="domain" description="Carrier" evidence="5">
    <location>
        <begin position="1366"/>
        <end position="1441"/>
    </location>
</feature>
<dbReference type="PANTHER" id="PTHR45527">
    <property type="entry name" value="NONRIBOSOMAL PEPTIDE SYNTHETASE"/>
    <property type="match status" value="1"/>
</dbReference>
<dbReference type="InterPro" id="IPR025110">
    <property type="entry name" value="AMP-bd_C"/>
</dbReference>
<dbReference type="SUPFAM" id="SSF47336">
    <property type="entry name" value="ACP-like"/>
    <property type="match status" value="1"/>
</dbReference>
<sequence length="1474" mass="158116">MTQAPSNGTAAEDRRALLAARLRERMATRHRALSYPQQRLWFLEQLEPGSAVYIVPLVYRISGPVDVPALEHALTEVVRRQQVLRTAFRDVDGTPRQFVEPAAPIAIPVRDLSGEPDPAALAAELADAEARAPFELTGGLKVRPLLLSLGGDEHWFCLTLHHIVCDGWSLGLLDKELSELYRAKLAGGEPDLPALPTQYADFAEWQVEGLTGEPLAEALGYWRDKLAGAPALATLPTDFPRPPQQSHAGAHLDFTVDPAVAEGVAALAKASAATPFAVLLAAFSALVHAYTGAEEAIVGSPAAGRSRPEVAHLVGFFANTVVHRLDLSGQPTFTELVARARDESRATMANQDLPFEKLVEELQPSRDPAHNPLFQLMFSYQDVDADAGLALPGCEVVMVPGDTATAKFDLTLSMTNTGQRLGLRLEYCTDLFSEATARQLGEHFQTLLADAVAHPDKRLGALRVLTEVDLDRQLVDWNPAAEPVGDELVHELISAQAARTPDAPALLGADQDAADALSYREVEARADALAARLRGHGVGPGTPVGVYLDRSPDLVVALLAVLKAGGGYLPLDPGYPPDRIAYMVADSAAPVIITRGALARRVTALPATAVRVDAEDPAGSPAPVAGAPRGSQHDMAYLIYTSGSTGKPKGVVISHRNALNFFAAMDRVLGGDDPGTWLAVTSMSFDISVLELLWTLARGYRVVVRGDEPTATTAADSAPVPASVQTRRMDFSLFYFGGDKGGSADDRYRLLIEGAKFADRNGFSAVWTPERHFHEFGGLYPNPSVTAAAVAAITEKVKVRAGSVVLPLHDPLRVAEEWSVVDNISHGRVGISIASGWQPNDFVLAPEQYHDRKKVMMDRLEELRALWRGGSATRRNGVDAEAQVSVFPRPVQDELPVWVTSARSPETFQLAGEAGAGLLTHLLGHSIEQLSHKIALYREAWRGAGHPGEGQVTVMLHSFAGTDTETVREVVREPLSAYIKSSFDLLSGLGQAMGREVDLKALPEDELDALVAQAFDRFFETSGLLGTPEHCADIVDQLKLIGVDEVACLVDFGVGHDQVLGALDQLAVAKEISEDRARRAAADEPVAAQLRRHGATHLQCTPSLAGMLVEDPDSRAALGGLQRLVVGGEALPEPLAHAMAELPSRGAHNMYGPTEATVWATTWEVSADSPVLIGAPLAGYRTYVVDQHLRLTPVGVPGELLIGGDSIARGYLGRPGLTADRFIPDPFGDTPGARLYRTGDLVRRGHDGALEFLGRLDHQVKLHGHRIELGEIENAVRAHPGVRAAVVAVRGADAAKHLVAYCVPVAEDPTELTDAAVKAFAARTLPDYMVPVEVVFLDELPLTPNGKVDRAKLPEPGQKREVAYQAPESDRERAVAEVFADVLGLERVGVAENFFASGGNSLLAVQLRMRLIGVLGDRLSLVDIFRFPTVRALTTALADEAGPSAELDEARQAAERRAAALGRRARARGKRGGQ</sequence>
<dbReference type="Gene3D" id="2.30.38.10">
    <property type="entry name" value="Luciferase, Domain 3"/>
    <property type="match status" value="1"/>
</dbReference>
<keyword evidence="3" id="KW-0597">Phosphoprotein</keyword>
<dbReference type="InterPro" id="IPR020806">
    <property type="entry name" value="PKS_PP-bd"/>
</dbReference>
<dbReference type="OrthoDB" id="2472181at2"/>
<comment type="caution">
    <text evidence="6">The sequence shown here is derived from an EMBL/GenBank/DDBJ whole genome shotgun (WGS) entry which is preliminary data.</text>
</comment>
<evidence type="ECO:0000256" key="2">
    <source>
        <dbReference type="ARBA" id="ARBA00022450"/>
    </source>
</evidence>